<dbReference type="OrthoDB" id="9815896at2"/>
<dbReference type="GO" id="GO:0046872">
    <property type="term" value="F:metal ion binding"/>
    <property type="evidence" value="ECO:0007669"/>
    <property type="project" value="UniProtKB-KW"/>
</dbReference>
<dbReference type="OMA" id="VCLIEWA"/>
<evidence type="ECO:0000256" key="9">
    <source>
        <dbReference type="ARBA" id="ARBA00022842"/>
    </source>
</evidence>
<accession>A0A1D3UIV8</accession>
<keyword evidence="6" id="KW-0479">Metal-binding</keyword>
<evidence type="ECO:0000256" key="4">
    <source>
        <dbReference type="ARBA" id="ARBA00022490"/>
    </source>
</evidence>
<evidence type="ECO:0000313" key="12">
    <source>
        <dbReference type="Proteomes" id="UP000182057"/>
    </source>
</evidence>
<evidence type="ECO:0000256" key="7">
    <source>
        <dbReference type="ARBA" id="ARBA00022741"/>
    </source>
</evidence>
<dbReference type="InterPro" id="IPR003442">
    <property type="entry name" value="T6A_TsaE"/>
</dbReference>
<dbReference type="NCBIfam" id="TIGR00150">
    <property type="entry name" value="T6A_YjeE"/>
    <property type="match status" value="1"/>
</dbReference>
<reference evidence="11 12" key="1">
    <citation type="submission" date="2016-09" db="EMBL/GenBank/DDBJ databases">
        <authorList>
            <person name="Capua I."/>
            <person name="De Benedictis P."/>
            <person name="Joannis T."/>
            <person name="Lombin L.H."/>
            <person name="Cattoli G."/>
        </authorList>
    </citation>
    <scope>NUCLEOTIDE SEQUENCE [LARGE SCALE GENOMIC DNA]</scope>
    <source>
        <strain evidence="11 12">UB20</strain>
    </source>
</reference>
<sequence length="140" mass="15637">MKTLHISDLSAIREAAREFIGDMKTCGRVVFAFYGKMGAGKTTFIKAVCEELGVKDVINSPTFAIINEYAVPASGQSIYHFDFYRINEIGEALDIGTEDYFDSGAWCFIEWPEKIEPLLPDDTVCVTLTEQEDGTRTVAY</sequence>
<dbReference type="SUPFAM" id="SSF52540">
    <property type="entry name" value="P-loop containing nucleoside triphosphate hydrolases"/>
    <property type="match status" value="1"/>
</dbReference>
<name>A0A1D3UIV8_TANFO</name>
<keyword evidence="9" id="KW-0460">Magnesium</keyword>
<gene>
    <name evidence="11" type="primary">tsaE</name>
    <name evidence="11" type="ORF">TFUB20_00888</name>
</gene>
<organism evidence="11 12">
    <name type="scientific">Tannerella forsythia</name>
    <name type="common">Bacteroides forsythus</name>
    <dbReference type="NCBI Taxonomy" id="28112"/>
    <lineage>
        <taxon>Bacteria</taxon>
        <taxon>Pseudomonadati</taxon>
        <taxon>Bacteroidota</taxon>
        <taxon>Bacteroidia</taxon>
        <taxon>Bacteroidales</taxon>
        <taxon>Tannerellaceae</taxon>
        <taxon>Tannerella</taxon>
    </lineage>
</organism>
<evidence type="ECO:0000313" key="11">
    <source>
        <dbReference type="EMBL" id="SCQ19981.1"/>
    </source>
</evidence>
<dbReference type="Proteomes" id="UP000182057">
    <property type="component" value="Unassembled WGS sequence"/>
</dbReference>
<proteinExistence type="inferred from homology"/>
<protein>
    <recommendedName>
        <fullName evidence="3">tRNA threonylcarbamoyladenosine biosynthesis protein TsaE</fullName>
    </recommendedName>
    <alternativeName>
        <fullName evidence="10">t(6)A37 threonylcarbamoyladenosine biosynthesis protein TsaE</fullName>
    </alternativeName>
</protein>
<dbReference type="RefSeq" id="WP_014224347.1">
    <property type="nucleotide sequence ID" value="NZ_CAUQHC010000005.1"/>
</dbReference>
<dbReference type="GO" id="GO:0002949">
    <property type="term" value="P:tRNA threonylcarbamoyladenosine modification"/>
    <property type="evidence" value="ECO:0007669"/>
    <property type="project" value="InterPro"/>
</dbReference>
<dbReference type="GO" id="GO:0005737">
    <property type="term" value="C:cytoplasm"/>
    <property type="evidence" value="ECO:0007669"/>
    <property type="project" value="UniProtKB-SubCell"/>
</dbReference>
<evidence type="ECO:0000256" key="1">
    <source>
        <dbReference type="ARBA" id="ARBA00004496"/>
    </source>
</evidence>
<dbReference type="InterPro" id="IPR027417">
    <property type="entry name" value="P-loop_NTPase"/>
</dbReference>
<keyword evidence="8" id="KW-0067">ATP-binding</keyword>
<dbReference type="PANTHER" id="PTHR33540:SF2">
    <property type="entry name" value="TRNA THREONYLCARBAMOYLADENOSINE BIOSYNTHESIS PROTEIN TSAE"/>
    <property type="match status" value="1"/>
</dbReference>
<dbReference type="GeneID" id="34758209"/>
<dbReference type="AlphaFoldDB" id="A0A1D3UIV8"/>
<keyword evidence="7" id="KW-0547">Nucleotide-binding</keyword>
<dbReference type="EMBL" id="FMMM01000031">
    <property type="protein sequence ID" value="SCQ19981.1"/>
    <property type="molecule type" value="Genomic_DNA"/>
</dbReference>
<evidence type="ECO:0000256" key="2">
    <source>
        <dbReference type="ARBA" id="ARBA00007599"/>
    </source>
</evidence>
<keyword evidence="5" id="KW-0819">tRNA processing</keyword>
<dbReference type="GO" id="GO:0005524">
    <property type="term" value="F:ATP binding"/>
    <property type="evidence" value="ECO:0007669"/>
    <property type="project" value="UniProtKB-KW"/>
</dbReference>
<dbReference type="PANTHER" id="PTHR33540">
    <property type="entry name" value="TRNA THREONYLCARBAMOYLADENOSINE BIOSYNTHESIS PROTEIN TSAE"/>
    <property type="match status" value="1"/>
</dbReference>
<comment type="similarity">
    <text evidence="2">Belongs to the TsaE family.</text>
</comment>
<evidence type="ECO:0000256" key="8">
    <source>
        <dbReference type="ARBA" id="ARBA00022840"/>
    </source>
</evidence>
<evidence type="ECO:0000256" key="5">
    <source>
        <dbReference type="ARBA" id="ARBA00022694"/>
    </source>
</evidence>
<evidence type="ECO:0000256" key="6">
    <source>
        <dbReference type="ARBA" id="ARBA00022723"/>
    </source>
</evidence>
<dbReference type="Gene3D" id="3.40.50.300">
    <property type="entry name" value="P-loop containing nucleotide triphosphate hydrolases"/>
    <property type="match status" value="1"/>
</dbReference>
<evidence type="ECO:0000256" key="3">
    <source>
        <dbReference type="ARBA" id="ARBA00019010"/>
    </source>
</evidence>
<comment type="subcellular location">
    <subcellularLocation>
        <location evidence="1">Cytoplasm</location>
    </subcellularLocation>
</comment>
<dbReference type="Pfam" id="PF02367">
    <property type="entry name" value="TsaE"/>
    <property type="match status" value="1"/>
</dbReference>
<keyword evidence="4" id="KW-0963">Cytoplasm</keyword>
<evidence type="ECO:0000256" key="10">
    <source>
        <dbReference type="ARBA" id="ARBA00032441"/>
    </source>
</evidence>